<evidence type="ECO:0000313" key="3">
    <source>
        <dbReference type="Proteomes" id="UP001596303"/>
    </source>
</evidence>
<reference evidence="3" key="1">
    <citation type="journal article" date="2019" name="Int. J. Syst. Evol. Microbiol.">
        <title>The Global Catalogue of Microorganisms (GCM) 10K type strain sequencing project: providing services to taxonomists for standard genome sequencing and annotation.</title>
        <authorList>
            <consortium name="The Broad Institute Genomics Platform"/>
            <consortium name="The Broad Institute Genome Sequencing Center for Infectious Disease"/>
            <person name="Wu L."/>
            <person name="Ma J."/>
        </authorList>
    </citation>
    <scope>NUCLEOTIDE SEQUENCE [LARGE SCALE GENOMIC DNA]</scope>
    <source>
        <strain evidence="3">CGMCC-1.15741</strain>
    </source>
</reference>
<dbReference type="EMBL" id="JBHSSW010000008">
    <property type="protein sequence ID" value="MFC6197835.1"/>
    <property type="molecule type" value="Genomic_DNA"/>
</dbReference>
<sequence>MAAVSTSDFEAAKQQQERAQREKMFYTAKTPDSSCRPFDAREEIKDLRNKLNMLEARVMQDSTPKPDMSVEDMMGVLIDAIEGSGGAIAGVCISTLNGGETYIVDGHIDMRALAESVLKAVK</sequence>
<dbReference type="RefSeq" id="WP_377377302.1">
    <property type="nucleotide sequence ID" value="NZ_JBHSSW010000008.1"/>
</dbReference>
<evidence type="ECO:0000256" key="1">
    <source>
        <dbReference type="SAM" id="MobiDB-lite"/>
    </source>
</evidence>
<comment type="caution">
    <text evidence="2">The sequence shown here is derived from an EMBL/GenBank/DDBJ whole genome shotgun (WGS) entry which is preliminary data.</text>
</comment>
<organism evidence="2 3">
    <name type="scientific">Ponticaulis profundi</name>
    <dbReference type="NCBI Taxonomy" id="2665222"/>
    <lineage>
        <taxon>Bacteria</taxon>
        <taxon>Pseudomonadati</taxon>
        <taxon>Pseudomonadota</taxon>
        <taxon>Alphaproteobacteria</taxon>
        <taxon>Hyphomonadales</taxon>
        <taxon>Hyphomonadaceae</taxon>
        <taxon>Ponticaulis</taxon>
    </lineage>
</organism>
<keyword evidence="3" id="KW-1185">Reference proteome</keyword>
<accession>A0ABW1S8E7</accession>
<feature type="region of interest" description="Disordered" evidence="1">
    <location>
        <begin position="1"/>
        <end position="34"/>
    </location>
</feature>
<proteinExistence type="predicted"/>
<protein>
    <submittedName>
        <fullName evidence="2">Uncharacterized protein</fullName>
    </submittedName>
</protein>
<gene>
    <name evidence="2" type="ORF">ACFQDM_07085</name>
</gene>
<dbReference type="Proteomes" id="UP001596303">
    <property type="component" value="Unassembled WGS sequence"/>
</dbReference>
<name>A0ABW1S8E7_9PROT</name>
<evidence type="ECO:0000313" key="2">
    <source>
        <dbReference type="EMBL" id="MFC6197835.1"/>
    </source>
</evidence>
<feature type="compositionally biased region" description="Basic and acidic residues" evidence="1">
    <location>
        <begin position="15"/>
        <end position="24"/>
    </location>
</feature>